<dbReference type="InterPro" id="IPR020617">
    <property type="entry name" value="Thiolase_C"/>
</dbReference>
<dbReference type="InterPro" id="IPR002155">
    <property type="entry name" value="Thiolase"/>
</dbReference>
<evidence type="ECO:0000313" key="9">
    <source>
        <dbReference type="Proteomes" id="UP000324233"/>
    </source>
</evidence>
<evidence type="ECO:0000256" key="4">
    <source>
        <dbReference type="PIRSR" id="PIRSR000429-1"/>
    </source>
</evidence>
<keyword evidence="3 5" id="KW-0012">Acyltransferase</keyword>
<dbReference type="RefSeq" id="WP_148594988.1">
    <property type="nucleotide sequence ID" value="NZ_CP042997.1"/>
</dbReference>
<feature type="domain" description="Thiolase N-terminal" evidence="6">
    <location>
        <begin position="7"/>
        <end position="261"/>
    </location>
</feature>
<protein>
    <submittedName>
        <fullName evidence="8">Acetyl-CoA acetyltransferase</fullName>
        <ecNumber evidence="8">2.3.1.9</ecNumber>
    </submittedName>
</protein>
<dbReference type="NCBIfam" id="TIGR01930">
    <property type="entry name" value="AcCoA-C-Actrans"/>
    <property type="match status" value="1"/>
</dbReference>
<dbReference type="AlphaFoldDB" id="A0A5B9W3G6"/>
<evidence type="ECO:0000259" key="6">
    <source>
        <dbReference type="Pfam" id="PF00108"/>
    </source>
</evidence>
<keyword evidence="2 5" id="KW-0808">Transferase</keyword>
<dbReference type="KEGG" id="agv:OJF2_37010"/>
<dbReference type="PIRSF" id="PIRSF000429">
    <property type="entry name" value="Ac-CoA_Ac_transf"/>
    <property type="match status" value="1"/>
</dbReference>
<name>A0A5B9W3G6_9BACT</name>
<dbReference type="OrthoDB" id="9764892at2"/>
<evidence type="ECO:0000313" key="8">
    <source>
        <dbReference type="EMBL" id="QEH35156.1"/>
    </source>
</evidence>
<evidence type="ECO:0000256" key="3">
    <source>
        <dbReference type="ARBA" id="ARBA00023315"/>
    </source>
</evidence>
<dbReference type="InterPro" id="IPR016039">
    <property type="entry name" value="Thiolase-like"/>
</dbReference>
<feature type="active site" description="Proton acceptor" evidence="4">
    <location>
        <position position="379"/>
    </location>
</feature>
<dbReference type="PROSITE" id="PS00099">
    <property type="entry name" value="THIOLASE_3"/>
    <property type="match status" value="1"/>
</dbReference>
<feature type="active site" description="Acyl-thioester intermediate" evidence="4">
    <location>
        <position position="90"/>
    </location>
</feature>
<dbReference type="InterPro" id="IPR020616">
    <property type="entry name" value="Thiolase_N"/>
</dbReference>
<organism evidence="8 9">
    <name type="scientific">Aquisphaera giovannonii</name>
    <dbReference type="NCBI Taxonomy" id="406548"/>
    <lineage>
        <taxon>Bacteria</taxon>
        <taxon>Pseudomonadati</taxon>
        <taxon>Planctomycetota</taxon>
        <taxon>Planctomycetia</taxon>
        <taxon>Isosphaerales</taxon>
        <taxon>Isosphaeraceae</taxon>
        <taxon>Aquisphaera</taxon>
    </lineage>
</organism>
<gene>
    <name evidence="8" type="primary">thlA</name>
    <name evidence="8" type="ORF">OJF2_37010</name>
</gene>
<dbReference type="InterPro" id="IPR020615">
    <property type="entry name" value="Thiolase_acyl_enz_int_AS"/>
</dbReference>
<feature type="active site" description="Proton acceptor" evidence="4">
    <location>
        <position position="349"/>
    </location>
</feature>
<feature type="domain" description="Thiolase C-terminal" evidence="7">
    <location>
        <begin position="271"/>
        <end position="391"/>
    </location>
</feature>
<evidence type="ECO:0000259" key="7">
    <source>
        <dbReference type="Pfam" id="PF02803"/>
    </source>
</evidence>
<sequence length="393" mass="40400">MAGTSTLIVTGVRTPMGAFMGSLAGVPAAQLGATCVKALVERTGIPAGAVDELIFGTCIGAGQGMNPARQVAVFGGLDKRTHALTVNEACASGMRAVMLADQIIRLGEAGVAVAGGMENMSRPPYMLLKGREGYRLGNAEVVDALMHDGLTDAYSNKPMGVFADQCAAKYEVSRQAQDDFAVESHARARKAVADGVFAEEIAPVSIVARGKTTVVAEDEGLNKFDEAKMRGLRAAFNPEGTVTAGNASSINDGAAALLLASPARCESLGLRPRARIVAACLHSQEPEWFTTAPVGAVQGVLEKAGWNVSDVDLFELNEAFAVVALTCGKQLGLPAERTNIYGGAVPLGHPIGCSGARLLVTLLTGLKHTGGRRGVAALCVGGGEGIAMAVEAV</sequence>
<dbReference type="Proteomes" id="UP000324233">
    <property type="component" value="Chromosome"/>
</dbReference>
<evidence type="ECO:0000256" key="5">
    <source>
        <dbReference type="RuleBase" id="RU003557"/>
    </source>
</evidence>
<dbReference type="EC" id="2.3.1.9" evidence="8"/>
<comment type="similarity">
    <text evidence="1 5">Belongs to the thiolase-like superfamily. Thiolase family.</text>
</comment>
<dbReference type="Gene3D" id="3.40.47.10">
    <property type="match status" value="2"/>
</dbReference>
<accession>A0A5B9W3G6</accession>
<dbReference type="PANTHER" id="PTHR18919">
    <property type="entry name" value="ACETYL-COA C-ACYLTRANSFERASE"/>
    <property type="match status" value="1"/>
</dbReference>
<dbReference type="GO" id="GO:0003985">
    <property type="term" value="F:acetyl-CoA C-acetyltransferase activity"/>
    <property type="evidence" value="ECO:0007669"/>
    <property type="project" value="UniProtKB-EC"/>
</dbReference>
<dbReference type="SUPFAM" id="SSF53901">
    <property type="entry name" value="Thiolase-like"/>
    <property type="match status" value="2"/>
</dbReference>
<dbReference type="EMBL" id="CP042997">
    <property type="protein sequence ID" value="QEH35156.1"/>
    <property type="molecule type" value="Genomic_DNA"/>
</dbReference>
<keyword evidence="9" id="KW-1185">Reference proteome</keyword>
<dbReference type="Pfam" id="PF00108">
    <property type="entry name" value="Thiolase_N"/>
    <property type="match status" value="1"/>
</dbReference>
<reference evidence="8 9" key="1">
    <citation type="submission" date="2019-08" db="EMBL/GenBank/DDBJ databases">
        <title>Deep-cultivation of Planctomycetes and their phenomic and genomic characterization uncovers novel biology.</title>
        <authorList>
            <person name="Wiegand S."/>
            <person name="Jogler M."/>
            <person name="Boedeker C."/>
            <person name="Pinto D."/>
            <person name="Vollmers J."/>
            <person name="Rivas-Marin E."/>
            <person name="Kohn T."/>
            <person name="Peeters S.H."/>
            <person name="Heuer A."/>
            <person name="Rast P."/>
            <person name="Oberbeckmann S."/>
            <person name="Bunk B."/>
            <person name="Jeske O."/>
            <person name="Meyerdierks A."/>
            <person name="Storesund J.E."/>
            <person name="Kallscheuer N."/>
            <person name="Luecker S."/>
            <person name="Lage O.M."/>
            <person name="Pohl T."/>
            <person name="Merkel B.J."/>
            <person name="Hornburger P."/>
            <person name="Mueller R.-W."/>
            <person name="Bruemmer F."/>
            <person name="Labrenz M."/>
            <person name="Spormann A.M."/>
            <person name="Op den Camp H."/>
            <person name="Overmann J."/>
            <person name="Amann R."/>
            <person name="Jetten M.S.M."/>
            <person name="Mascher T."/>
            <person name="Medema M.H."/>
            <person name="Devos D.P."/>
            <person name="Kaster A.-K."/>
            <person name="Ovreas L."/>
            <person name="Rohde M."/>
            <person name="Galperin M.Y."/>
            <person name="Jogler C."/>
        </authorList>
    </citation>
    <scope>NUCLEOTIDE SEQUENCE [LARGE SCALE GENOMIC DNA]</scope>
    <source>
        <strain evidence="8 9">OJF2</strain>
    </source>
</reference>
<dbReference type="InterPro" id="IPR020610">
    <property type="entry name" value="Thiolase_AS"/>
</dbReference>
<evidence type="ECO:0000256" key="1">
    <source>
        <dbReference type="ARBA" id="ARBA00010982"/>
    </source>
</evidence>
<dbReference type="Pfam" id="PF02803">
    <property type="entry name" value="Thiolase_C"/>
    <property type="match status" value="1"/>
</dbReference>
<dbReference type="PROSITE" id="PS00098">
    <property type="entry name" value="THIOLASE_1"/>
    <property type="match status" value="1"/>
</dbReference>
<proteinExistence type="inferred from homology"/>
<dbReference type="CDD" id="cd00751">
    <property type="entry name" value="thiolase"/>
    <property type="match status" value="1"/>
</dbReference>
<dbReference type="PANTHER" id="PTHR18919:SF138">
    <property type="entry name" value="ACETYL-COA C-ACETYLTRANSFERASE"/>
    <property type="match status" value="1"/>
</dbReference>
<dbReference type="FunFam" id="3.40.47.10:FF:000010">
    <property type="entry name" value="Acetyl-CoA acetyltransferase (Thiolase)"/>
    <property type="match status" value="1"/>
</dbReference>
<evidence type="ECO:0000256" key="2">
    <source>
        <dbReference type="ARBA" id="ARBA00022679"/>
    </source>
</evidence>